<dbReference type="PANTHER" id="PTHR42929">
    <property type="entry name" value="INNER MEMBRANE ABC TRANSPORTER PERMEASE PROTEIN YDCU-RELATED-RELATED"/>
    <property type="match status" value="1"/>
</dbReference>
<dbReference type="GO" id="GO:0005886">
    <property type="term" value="C:plasma membrane"/>
    <property type="evidence" value="ECO:0007669"/>
    <property type="project" value="UniProtKB-SubCell"/>
</dbReference>
<dbReference type="AlphaFoldDB" id="A0A540VRF3"/>
<dbReference type="InterPro" id="IPR000515">
    <property type="entry name" value="MetI-like"/>
</dbReference>
<name>A0A540VRF3_9GAMM</name>
<dbReference type="Proteomes" id="UP000315400">
    <property type="component" value="Unassembled WGS sequence"/>
</dbReference>
<keyword evidence="7 8" id="KW-0472">Membrane</keyword>
<dbReference type="Pfam" id="PF00528">
    <property type="entry name" value="BPD_transp_1"/>
    <property type="match status" value="1"/>
</dbReference>
<dbReference type="Gene3D" id="1.10.3720.10">
    <property type="entry name" value="MetI-like"/>
    <property type="match status" value="1"/>
</dbReference>
<sequence>MNRNPFLLRLLSPGCVIALALAAALVAILQYSFRTYVPGSLEVGGFTLENFARLSNPSYAWVFVDTLWTGVLTAAVTLLLGYPLAYAMVRKGGSTTKAVMLVLAITPLFTGDIVRTYAWLTMLGNSGFVNSMLMGIGLIDQPLQLMYTKFGVLLALVQYSMPIMVIILAAAISHIDRNYEKAATSLGANPLRVFCGVTLPLSMPGIVSGCLTIFAWTLSAFATPQLIGGGNVMMVSNLVYQIGFSAFNFPFAAVLCLAALVLSLTLMLTMRRVSGGAGGMH</sequence>
<evidence type="ECO:0000313" key="10">
    <source>
        <dbReference type="EMBL" id="TQE99322.1"/>
    </source>
</evidence>
<dbReference type="CDD" id="cd06261">
    <property type="entry name" value="TM_PBP2"/>
    <property type="match status" value="1"/>
</dbReference>
<feature type="transmembrane region" description="Helical" evidence="8">
    <location>
        <begin position="58"/>
        <end position="86"/>
    </location>
</feature>
<feature type="transmembrane region" description="Helical" evidence="8">
    <location>
        <begin position="98"/>
        <end position="120"/>
    </location>
</feature>
<organism evidence="10 11">
    <name type="scientific">Spiribacter salinus</name>
    <dbReference type="NCBI Taxonomy" id="1335746"/>
    <lineage>
        <taxon>Bacteria</taxon>
        <taxon>Pseudomonadati</taxon>
        <taxon>Pseudomonadota</taxon>
        <taxon>Gammaproteobacteria</taxon>
        <taxon>Chromatiales</taxon>
        <taxon>Ectothiorhodospiraceae</taxon>
        <taxon>Spiribacter</taxon>
    </lineage>
</organism>
<dbReference type="GO" id="GO:0055085">
    <property type="term" value="P:transmembrane transport"/>
    <property type="evidence" value="ECO:0007669"/>
    <property type="project" value="InterPro"/>
</dbReference>
<dbReference type="InterPro" id="IPR035906">
    <property type="entry name" value="MetI-like_sf"/>
</dbReference>
<dbReference type="EMBL" id="VIFK01000071">
    <property type="protein sequence ID" value="TQE99322.1"/>
    <property type="molecule type" value="Genomic_DNA"/>
</dbReference>
<keyword evidence="4" id="KW-1003">Cell membrane</keyword>
<dbReference type="PROSITE" id="PS50928">
    <property type="entry name" value="ABC_TM1"/>
    <property type="match status" value="1"/>
</dbReference>
<evidence type="ECO:0000256" key="2">
    <source>
        <dbReference type="ARBA" id="ARBA00007069"/>
    </source>
</evidence>
<evidence type="ECO:0000313" key="11">
    <source>
        <dbReference type="Proteomes" id="UP000315400"/>
    </source>
</evidence>
<evidence type="ECO:0000256" key="7">
    <source>
        <dbReference type="ARBA" id="ARBA00023136"/>
    </source>
</evidence>
<evidence type="ECO:0000256" key="5">
    <source>
        <dbReference type="ARBA" id="ARBA00022692"/>
    </source>
</evidence>
<comment type="similarity">
    <text evidence="2">Belongs to the binding-protein-dependent transport system permease family. CysTW subfamily.</text>
</comment>
<evidence type="ECO:0000259" key="9">
    <source>
        <dbReference type="PROSITE" id="PS50928"/>
    </source>
</evidence>
<evidence type="ECO:0000256" key="1">
    <source>
        <dbReference type="ARBA" id="ARBA00004651"/>
    </source>
</evidence>
<evidence type="ECO:0000256" key="3">
    <source>
        <dbReference type="ARBA" id="ARBA00022448"/>
    </source>
</evidence>
<evidence type="ECO:0000256" key="8">
    <source>
        <dbReference type="RuleBase" id="RU363032"/>
    </source>
</evidence>
<evidence type="ECO:0000256" key="4">
    <source>
        <dbReference type="ARBA" id="ARBA00022475"/>
    </source>
</evidence>
<proteinExistence type="inferred from homology"/>
<keyword evidence="5 8" id="KW-0812">Transmembrane</keyword>
<reference evidence="10 11" key="1">
    <citation type="submission" date="2019-06" db="EMBL/GenBank/DDBJ databases">
        <title>Metagenome assembled Genome of Spiribacter salinus SL48-SHIP from the microbial mat of Salt Lake 48 (Novosibirsk region, Russia).</title>
        <authorList>
            <person name="Shipova A."/>
            <person name="Rozanov A.S."/>
            <person name="Bryanskaya A.V."/>
            <person name="Peltek S.E."/>
        </authorList>
    </citation>
    <scope>NUCLEOTIDE SEQUENCE [LARGE SCALE GENOMIC DNA]</scope>
    <source>
        <strain evidence="10">SL48-SHIP-2</strain>
    </source>
</reference>
<feature type="domain" description="ABC transmembrane type-1" evidence="9">
    <location>
        <begin position="63"/>
        <end position="268"/>
    </location>
</feature>
<feature type="transmembrane region" description="Helical" evidence="8">
    <location>
        <begin position="193"/>
        <end position="218"/>
    </location>
</feature>
<evidence type="ECO:0000256" key="6">
    <source>
        <dbReference type="ARBA" id="ARBA00022989"/>
    </source>
</evidence>
<keyword evidence="6 8" id="KW-1133">Transmembrane helix</keyword>
<keyword evidence="3 8" id="KW-0813">Transport</keyword>
<feature type="transmembrane region" description="Helical" evidence="8">
    <location>
        <begin position="150"/>
        <end position="172"/>
    </location>
</feature>
<comment type="subcellular location">
    <subcellularLocation>
        <location evidence="1 8">Cell membrane</location>
        <topology evidence="1 8">Multi-pass membrane protein</topology>
    </subcellularLocation>
</comment>
<gene>
    <name evidence="10" type="ORF">FKY71_09165</name>
</gene>
<feature type="transmembrane region" description="Helical" evidence="8">
    <location>
        <begin position="238"/>
        <end position="262"/>
    </location>
</feature>
<protein>
    <submittedName>
        <fullName evidence="10">ABC transporter permease</fullName>
    </submittedName>
</protein>
<dbReference type="PANTHER" id="PTHR42929:SF5">
    <property type="entry name" value="ABC TRANSPORTER PERMEASE PROTEIN"/>
    <property type="match status" value="1"/>
</dbReference>
<dbReference type="SUPFAM" id="SSF161098">
    <property type="entry name" value="MetI-like"/>
    <property type="match status" value="1"/>
</dbReference>
<comment type="caution">
    <text evidence="10">The sequence shown here is derived from an EMBL/GenBank/DDBJ whole genome shotgun (WGS) entry which is preliminary data.</text>
</comment>
<accession>A0A540VRF3</accession>